<evidence type="ECO:0000313" key="2">
    <source>
        <dbReference type="EMBL" id="PLS30881.1"/>
    </source>
</evidence>
<comment type="caution">
    <text evidence="2">The sequence shown here is derived from an EMBL/GenBank/DDBJ whole genome shotgun (WGS) entry which is preliminary data.</text>
</comment>
<proteinExistence type="predicted"/>
<protein>
    <submittedName>
        <fullName evidence="2">Uncharacterized protein</fullName>
    </submittedName>
</protein>
<gene>
    <name evidence="2" type="ORF">Uis1B_1170</name>
</gene>
<dbReference type="EMBL" id="NMWU01000021">
    <property type="protein sequence ID" value="PLS30881.1"/>
    <property type="molecule type" value="Genomic_DNA"/>
</dbReference>
<organism evidence="2 3">
    <name type="scientific">Bifidobacterium margollesii</name>
    <dbReference type="NCBI Taxonomy" id="2020964"/>
    <lineage>
        <taxon>Bacteria</taxon>
        <taxon>Bacillati</taxon>
        <taxon>Actinomycetota</taxon>
        <taxon>Actinomycetes</taxon>
        <taxon>Bifidobacteriales</taxon>
        <taxon>Bifidobacteriaceae</taxon>
        <taxon>Bifidobacterium</taxon>
    </lineage>
</organism>
<evidence type="ECO:0000313" key="3">
    <source>
        <dbReference type="Proteomes" id="UP000235050"/>
    </source>
</evidence>
<feature type="region of interest" description="Disordered" evidence="1">
    <location>
        <begin position="76"/>
        <end position="100"/>
    </location>
</feature>
<dbReference type="Proteomes" id="UP000235050">
    <property type="component" value="Unassembled WGS sequence"/>
</dbReference>
<evidence type="ECO:0000256" key="1">
    <source>
        <dbReference type="SAM" id="MobiDB-lite"/>
    </source>
</evidence>
<sequence length="100" mass="11200">MFENILGKRPKSVGNLRKKINQLNAPIVSQLLPKGTLIKGGKLHSLSRGDPQRDKDLIDIVSIIRQHDDAIDLGRIGRSSRRWSPDIDPDTGDDKGENHR</sequence>
<keyword evidence="3" id="KW-1185">Reference proteome</keyword>
<accession>A0A2N5J9N7</accession>
<reference evidence="2 3" key="1">
    <citation type="submission" date="2017-07" db="EMBL/GenBank/DDBJ databases">
        <title>Bifidobacterium novel species.</title>
        <authorList>
            <person name="Lugli G.A."/>
            <person name="Milani C."/>
            <person name="Duranti S."/>
            <person name="Mangifesta M."/>
        </authorList>
    </citation>
    <scope>NUCLEOTIDE SEQUENCE [LARGE SCALE GENOMIC DNA]</scope>
    <source>
        <strain evidence="3">Uis1B</strain>
    </source>
</reference>
<name>A0A2N5J9N7_9BIFI</name>
<dbReference type="AlphaFoldDB" id="A0A2N5J9N7"/>